<proteinExistence type="inferred from homology"/>
<gene>
    <name evidence="8" type="primary">ndhN</name>
    <name evidence="9" type="ORF">BRW62_07540</name>
</gene>
<evidence type="ECO:0000256" key="4">
    <source>
        <dbReference type="ARBA" id="ARBA00022957"/>
    </source>
</evidence>
<dbReference type="KEGG" id="slw:BRW62_07540"/>
<dbReference type="HAMAP" id="MF_01353">
    <property type="entry name" value="NDH1_NDH1N"/>
    <property type="match status" value="1"/>
</dbReference>
<dbReference type="EMBL" id="CP018092">
    <property type="protein sequence ID" value="ATS18631.1"/>
    <property type="molecule type" value="Genomic_DNA"/>
</dbReference>
<dbReference type="GO" id="GO:0016655">
    <property type="term" value="F:oxidoreductase activity, acting on NAD(P)H, quinone or similar compound as acceptor"/>
    <property type="evidence" value="ECO:0007669"/>
    <property type="project" value="UniProtKB-UniRule"/>
</dbReference>
<name>A0A2D2Q282_PARLV</name>
<comment type="function">
    <text evidence="8">NDH-1 shuttles electrons from an unknown electron donor, via FMN and iron-sulfur (Fe-S) centers, to quinones in the respiratory and/or the photosynthetic chain. The immediate electron acceptor for the enzyme in this species is believed to be plastoquinone. Couples the redox reaction to proton translocation, and thus conserves the redox energy in a proton gradient. Cyanobacterial NDH-1 also plays a role in inorganic carbon-concentration.</text>
</comment>
<comment type="similarity">
    <text evidence="8">Belongs to the complex I NdhN subunit family.</text>
</comment>
<protein>
    <recommendedName>
        <fullName evidence="8">NAD(P)H-quinone oxidoreductase subunit N</fullName>
        <ecNumber evidence="8">7.1.1.-</ecNumber>
    </recommendedName>
    <alternativeName>
        <fullName evidence="8">NAD(P)H dehydrogenase I subunit N</fullName>
        <shortName evidence="8">NDH-1 subunit N</shortName>
        <shortName evidence="8">NDH-N</shortName>
    </alternativeName>
</protein>
<dbReference type="GO" id="GO:0031676">
    <property type="term" value="C:plasma membrane-derived thylakoid membrane"/>
    <property type="evidence" value="ECO:0007669"/>
    <property type="project" value="UniProtKB-SubCell"/>
</dbReference>
<dbReference type="Proteomes" id="UP000231057">
    <property type="component" value="Chromosome"/>
</dbReference>
<comment type="catalytic activity">
    <reaction evidence="8">
        <text>a plastoquinone + NADPH + (n+1) H(+)(in) = a plastoquinol + NADP(+) + n H(+)(out)</text>
        <dbReference type="Rhea" id="RHEA:42612"/>
        <dbReference type="Rhea" id="RHEA-COMP:9561"/>
        <dbReference type="Rhea" id="RHEA-COMP:9562"/>
        <dbReference type="ChEBI" id="CHEBI:15378"/>
        <dbReference type="ChEBI" id="CHEBI:17757"/>
        <dbReference type="ChEBI" id="CHEBI:57783"/>
        <dbReference type="ChEBI" id="CHEBI:58349"/>
        <dbReference type="ChEBI" id="CHEBI:62192"/>
    </reaction>
</comment>
<dbReference type="InterPro" id="IPR020874">
    <property type="entry name" value="NAD(P)H-quinone_OxRdtase_su_N"/>
</dbReference>
<keyword evidence="5 8" id="KW-1278">Translocase</keyword>
<dbReference type="OrthoDB" id="510798at2"/>
<dbReference type="Pfam" id="PF11909">
    <property type="entry name" value="NdhN"/>
    <property type="match status" value="1"/>
</dbReference>
<dbReference type="RefSeq" id="WP_099798973.1">
    <property type="nucleotide sequence ID" value="NZ_CP018092.1"/>
</dbReference>
<comment type="catalytic activity">
    <reaction evidence="8">
        <text>a plastoquinone + NADH + (n+1) H(+)(in) = a plastoquinol + NAD(+) + n H(+)(out)</text>
        <dbReference type="Rhea" id="RHEA:42608"/>
        <dbReference type="Rhea" id="RHEA-COMP:9561"/>
        <dbReference type="Rhea" id="RHEA-COMP:9562"/>
        <dbReference type="ChEBI" id="CHEBI:15378"/>
        <dbReference type="ChEBI" id="CHEBI:17757"/>
        <dbReference type="ChEBI" id="CHEBI:57540"/>
        <dbReference type="ChEBI" id="CHEBI:57945"/>
        <dbReference type="ChEBI" id="CHEBI:62192"/>
    </reaction>
</comment>
<evidence type="ECO:0000256" key="5">
    <source>
        <dbReference type="ARBA" id="ARBA00022967"/>
    </source>
</evidence>
<keyword evidence="6 8" id="KW-0520">NAD</keyword>
<evidence type="ECO:0000313" key="9">
    <source>
        <dbReference type="EMBL" id="ATS18631.1"/>
    </source>
</evidence>
<keyword evidence="2 8" id="KW-0874">Quinone</keyword>
<keyword evidence="7 8" id="KW-0472">Membrane</keyword>
<keyword evidence="8" id="KW-0793">Thylakoid</keyword>
<sequence>MGLLAGYQFVNDLETAGALALFAPPEGGFEGRYQRRLRSKGYTTLHLSAPGLGDLSAYLMQEHGIRPAHTGKEAIRVYFQPPLVTYHLEHLPPNSKGLVLWLIDGKKLSKQEFAYLAQLTQTLPKFKVVIEVGGDRVVRWEPLTNLLAAA</sequence>
<keyword evidence="10" id="KW-1185">Reference proteome</keyword>
<dbReference type="PANTHER" id="PTHR35515:SF1">
    <property type="entry name" value="NAD(P)H-QUINONE OXIDOREDUCTASE SUBUNIT N, CHLOROPLASTIC"/>
    <property type="match status" value="1"/>
</dbReference>
<dbReference type="AlphaFoldDB" id="A0A2D2Q282"/>
<dbReference type="GO" id="GO:0048038">
    <property type="term" value="F:quinone binding"/>
    <property type="evidence" value="ECO:0007669"/>
    <property type="project" value="UniProtKB-KW"/>
</dbReference>
<dbReference type="EC" id="7.1.1.-" evidence="8"/>
<keyword evidence="1 8" id="KW-0813">Transport</keyword>
<keyword evidence="3 8" id="KW-0521">NADP</keyword>
<dbReference type="PANTHER" id="PTHR35515">
    <property type="entry name" value="NAD(P)H-QUINONE OXIDOREDUCTASE SUBUNIT N, CHLOROPLASTIC"/>
    <property type="match status" value="1"/>
</dbReference>
<comment type="subcellular location">
    <subcellularLocation>
        <location evidence="8">Cellular thylakoid membrane</location>
        <topology evidence="8">Peripheral membrane protein</topology>
        <orientation evidence="8">Cytoplasmic side</orientation>
    </subcellularLocation>
</comment>
<comment type="subunit">
    <text evidence="8">NDH-1 can be composed of about 15 different subunits; different subcomplexes with different compositions have been identified which probably have different functions.</text>
</comment>
<reference evidence="9 10" key="1">
    <citation type="submission" date="2016-11" db="EMBL/GenBank/DDBJ databases">
        <title>Complete genome sequence of thermophilic cyanobacteria strain Synechococcus sp. PCC6715.</title>
        <authorList>
            <person name="Tang J."/>
            <person name="Daroch M."/>
            <person name="Liang Y."/>
            <person name="Jiang D."/>
            <person name="Shah M."/>
        </authorList>
    </citation>
    <scope>NUCLEOTIDE SEQUENCE [LARGE SCALE GENOMIC DNA]</scope>
    <source>
        <strain evidence="9 10">PCC 6715</strain>
    </source>
</reference>
<organism evidence="9 10">
    <name type="scientific">Parathermosynechococcus lividus PCC 6715</name>
    <dbReference type="NCBI Taxonomy" id="1917166"/>
    <lineage>
        <taxon>Bacteria</taxon>
        <taxon>Bacillati</taxon>
        <taxon>Cyanobacteriota</taxon>
        <taxon>Cyanophyceae</taxon>
        <taxon>Acaryochloridales</taxon>
        <taxon>Thermosynechococcaceae</taxon>
        <taxon>Parathermosynechococcus</taxon>
    </lineage>
</organism>
<evidence type="ECO:0000256" key="1">
    <source>
        <dbReference type="ARBA" id="ARBA00022448"/>
    </source>
</evidence>
<evidence type="ECO:0000256" key="6">
    <source>
        <dbReference type="ARBA" id="ARBA00023027"/>
    </source>
</evidence>
<evidence type="ECO:0000256" key="8">
    <source>
        <dbReference type="HAMAP-Rule" id="MF_01353"/>
    </source>
</evidence>
<evidence type="ECO:0000256" key="7">
    <source>
        <dbReference type="ARBA" id="ARBA00023136"/>
    </source>
</evidence>
<evidence type="ECO:0000313" key="10">
    <source>
        <dbReference type="Proteomes" id="UP000231057"/>
    </source>
</evidence>
<accession>A0A2D2Q282</accession>
<evidence type="ECO:0000256" key="2">
    <source>
        <dbReference type="ARBA" id="ARBA00022719"/>
    </source>
</evidence>
<reference evidence="10" key="2">
    <citation type="journal article" date="2022" name="Front. Microbiol.">
        <title>Comparative Genomic Analysis Revealed Distinct Molecular Components and Organization of CO2-Concentrating Mechanism in Thermophilic Cyanobacteria.</title>
        <authorList>
            <person name="Tang J."/>
            <person name="Zhou H."/>
            <person name="Yao D."/>
            <person name="Riaz S."/>
            <person name="You D."/>
            <person name="Klepacz-Smolka A."/>
            <person name="Daroch M."/>
        </authorList>
    </citation>
    <scope>NUCLEOTIDE SEQUENCE [LARGE SCALE GENOMIC DNA]</scope>
    <source>
        <strain evidence="10">PCC 6715</strain>
    </source>
</reference>
<keyword evidence="4 8" id="KW-0618">Plastoquinone</keyword>
<evidence type="ECO:0000256" key="3">
    <source>
        <dbReference type="ARBA" id="ARBA00022857"/>
    </source>
</evidence>